<gene>
    <name evidence="4" type="ORF">NKR19_g3244</name>
</gene>
<accession>A0AA38S985</accession>
<dbReference type="PANTHER" id="PTHR43976:SF16">
    <property type="entry name" value="SHORT-CHAIN DEHYDROGENASE_REDUCTASE FAMILY PROTEIN"/>
    <property type="match status" value="1"/>
</dbReference>
<proteinExistence type="inferred from homology"/>
<dbReference type="SUPFAM" id="SSF51735">
    <property type="entry name" value="NAD(P)-binding Rossmann-fold domains"/>
    <property type="match status" value="1"/>
</dbReference>
<protein>
    <submittedName>
        <fullName evidence="4">NAD(P)-binding protein</fullName>
    </submittedName>
</protein>
<organism evidence="4 5">
    <name type="scientific">Coniochaeta hoffmannii</name>
    <dbReference type="NCBI Taxonomy" id="91930"/>
    <lineage>
        <taxon>Eukaryota</taxon>
        <taxon>Fungi</taxon>
        <taxon>Dikarya</taxon>
        <taxon>Ascomycota</taxon>
        <taxon>Pezizomycotina</taxon>
        <taxon>Sordariomycetes</taxon>
        <taxon>Sordariomycetidae</taxon>
        <taxon>Coniochaetales</taxon>
        <taxon>Coniochaetaceae</taxon>
        <taxon>Coniochaeta</taxon>
    </lineage>
</organism>
<evidence type="ECO:0000256" key="1">
    <source>
        <dbReference type="ARBA" id="ARBA00006484"/>
    </source>
</evidence>
<dbReference type="PROSITE" id="PS00061">
    <property type="entry name" value="ADH_SHORT"/>
    <property type="match status" value="1"/>
</dbReference>
<dbReference type="InterPro" id="IPR036291">
    <property type="entry name" value="NAD(P)-bd_dom_sf"/>
</dbReference>
<evidence type="ECO:0000313" key="5">
    <source>
        <dbReference type="Proteomes" id="UP001174691"/>
    </source>
</evidence>
<dbReference type="InterPro" id="IPR051911">
    <property type="entry name" value="SDR_oxidoreductase"/>
</dbReference>
<reference evidence="4" key="1">
    <citation type="submission" date="2022-07" db="EMBL/GenBank/DDBJ databases">
        <title>Fungi with potential for degradation of polypropylene.</title>
        <authorList>
            <person name="Gostincar C."/>
        </authorList>
    </citation>
    <scope>NUCLEOTIDE SEQUENCE</scope>
    <source>
        <strain evidence="4">EXF-13287</strain>
    </source>
</reference>
<dbReference type="EMBL" id="JANBVN010000035">
    <property type="protein sequence ID" value="KAJ9158525.1"/>
    <property type="molecule type" value="Genomic_DNA"/>
</dbReference>
<comment type="similarity">
    <text evidence="1">Belongs to the short-chain dehydrogenases/reductases (SDR) family.</text>
</comment>
<dbReference type="InterPro" id="IPR002347">
    <property type="entry name" value="SDR_fam"/>
</dbReference>
<evidence type="ECO:0000256" key="3">
    <source>
        <dbReference type="ARBA" id="ARBA00023002"/>
    </source>
</evidence>
<sequence length="299" mass="32123">MSSEAKSTPVWLITAASSGFGKQIALEALGRGHRVIATARDSAKLSLLKCKGAAVMDLDVTASQPVLDAKLEEAAAIHGRLNYVVAAAGYILVGAVEEASQREVREVYDTNVFGILSVARAAAAHLRQAARAGEVAAMVTFGSLGSYNSGPSVAHYCSTKAAVSVLSEGLAEELRPFGVDVCCVEPGYTRTEFLQRVDGKERRVVAEKEMEIYQEGPTRQLKDDMDAVNGKQPGDVEKAGRVIVDVLTKEGVAKGREIPVRLPLGSDCVHQIRQRIGEYQARVKEWEEIASLVDYTSGF</sequence>
<dbReference type="PRINTS" id="PR00081">
    <property type="entry name" value="GDHRDH"/>
</dbReference>
<keyword evidence="2" id="KW-0521">NADP</keyword>
<keyword evidence="3" id="KW-0560">Oxidoreductase</keyword>
<evidence type="ECO:0000313" key="4">
    <source>
        <dbReference type="EMBL" id="KAJ9158525.1"/>
    </source>
</evidence>
<dbReference type="PANTHER" id="PTHR43976">
    <property type="entry name" value="SHORT CHAIN DEHYDROGENASE"/>
    <property type="match status" value="1"/>
</dbReference>
<dbReference type="Gene3D" id="3.40.50.720">
    <property type="entry name" value="NAD(P)-binding Rossmann-like Domain"/>
    <property type="match status" value="1"/>
</dbReference>
<name>A0AA38S985_9PEZI</name>
<keyword evidence="5" id="KW-1185">Reference proteome</keyword>
<evidence type="ECO:0000256" key="2">
    <source>
        <dbReference type="ARBA" id="ARBA00022857"/>
    </source>
</evidence>
<dbReference type="InterPro" id="IPR020904">
    <property type="entry name" value="Sc_DH/Rdtase_CS"/>
</dbReference>
<dbReference type="AlphaFoldDB" id="A0AA38S985"/>
<comment type="caution">
    <text evidence="4">The sequence shown here is derived from an EMBL/GenBank/DDBJ whole genome shotgun (WGS) entry which is preliminary data.</text>
</comment>
<dbReference type="Pfam" id="PF00106">
    <property type="entry name" value="adh_short"/>
    <property type="match status" value="1"/>
</dbReference>
<dbReference type="GO" id="GO:0016491">
    <property type="term" value="F:oxidoreductase activity"/>
    <property type="evidence" value="ECO:0007669"/>
    <property type="project" value="UniProtKB-KW"/>
</dbReference>
<dbReference type="Proteomes" id="UP001174691">
    <property type="component" value="Unassembled WGS sequence"/>
</dbReference>